<dbReference type="EMBL" id="CP022098">
    <property type="protein sequence ID" value="ATB38834.1"/>
    <property type="molecule type" value="Genomic_DNA"/>
</dbReference>
<evidence type="ECO:0000256" key="4">
    <source>
        <dbReference type="ARBA" id="ARBA00022797"/>
    </source>
</evidence>
<dbReference type="Pfam" id="PF00848">
    <property type="entry name" value="Ring_hydroxyl_A"/>
    <property type="match status" value="1"/>
</dbReference>
<dbReference type="PANTHER" id="PTHR43756">
    <property type="entry name" value="CHOLINE MONOOXYGENASE, CHLOROPLASTIC"/>
    <property type="match status" value="1"/>
</dbReference>
<evidence type="ECO:0000256" key="8">
    <source>
        <dbReference type="ARBA" id="ARBA00023014"/>
    </source>
</evidence>
<feature type="domain" description="Rieske" evidence="11">
    <location>
        <begin position="58"/>
        <end position="168"/>
    </location>
</feature>
<dbReference type="KEGG" id="cfus:CYFUS_004269"/>
<dbReference type="PRINTS" id="PR00090">
    <property type="entry name" value="RNGDIOXGNASE"/>
</dbReference>
<keyword evidence="6" id="KW-0560">Oxidoreductase</keyword>
<keyword evidence="4" id="KW-0058">Aromatic hydrocarbons catabolism</keyword>
<keyword evidence="3" id="KW-0479">Metal-binding</keyword>
<dbReference type="AlphaFoldDB" id="A0A250J4E2"/>
<evidence type="ECO:0000256" key="10">
    <source>
        <dbReference type="SAM" id="MobiDB-lite"/>
    </source>
</evidence>
<dbReference type="InterPro" id="IPR017941">
    <property type="entry name" value="Rieske_2Fe-2S"/>
</dbReference>
<evidence type="ECO:0000259" key="11">
    <source>
        <dbReference type="PROSITE" id="PS51296"/>
    </source>
</evidence>
<dbReference type="SUPFAM" id="SSF55961">
    <property type="entry name" value="Bet v1-like"/>
    <property type="match status" value="1"/>
</dbReference>
<dbReference type="Pfam" id="PF00355">
    <property type="entry name" value="Rieske"/>
    <property type="match status" value="1"/>
</dbReference>
<evidence type="ECO:0000256" key="9">
    <source>
        <dbReference type="ARBA" id="ARBA00023027"/>
    </source>
</evidence>
<evidence type="ECO:0000256" key="3">
    <source>
        <dbReference type="ARBA" id="ARBA00022723"/>
    </source>
</evidence>
<dbReference type="GO" id="GO:0051213">
    <property type="term" value="F:dioxygenase activity"/>
    <property type="evidence" value="ECO:0007669"/>
    <property type="project" value="UniProtKB-KW"/>
</dbReference>
<evidence type="ECO:0000256" key="1">
    <source>
        <dbReference type="ARBA" id="ARBA00008751"/>
    </source>
</evidence>
<evidence type="ECO:0000256" key="5">
    <source>
        <dbReference type="ARBA" id="ARBA00022964"/>
    </source>
</evidence>
<accession>A0A250J4E2</accession>
<keyword evidence="7" id="KW-0408">Iron</keyword>
<dbReference type="InterPro" id="IPR036922">
    <property type="entry name" value="Rieske_2Fe-2S_sf"/>
</dbReference>
<keyword evidence="9" id="KW-0520">NAD</keyword>
<dbReference type="Proteomes" id="UP000217257">
    <property type="component" value="Chromosome"/>
</dbReference>
<comment type="similarity">
    <text evidence="1">Belongs to the bacterial ring-hydroxylating dioxygenase alpha subunit family.</text>
</comment>
<dbReference type="RefSeq" id="WP_095986940.1">
    <property type="nucleotide sequence ID" value="NZ_CP022098.1"/>
</dbReference>
<dbReference type="Gene3D" id="2.102.10.10">
    <property type="entry name" value="Rieske [2Fe-2S] iron-sulphur domain"/>
    <property type="match status" value="1"/>
</dbReference>
<dbReference type="Gene3D" id="3.90.380.10">
    <property type="entry name" value="Naphthalene 1,2-dioxygenase Alpha Subunit, Chain A, domain 1"/>
    <property type="match status" value="1"/>
</dbReference>
<evidence type="ECO:0000313" key="12">
    <source>
        <dbReference type="EMBL" id="ATB38834.1"/>
    </source>
</evidence>
<dbReference type="InterPro" id="IPR015879">
    <property type="entry name" value="Ring_hydroxy_dOase_asu_C_dom"/>
</dbReference>
<proteinExistence type="inferred from homology"/>
<keyword evidence="5" id="KW-0223">Dioxygenase</keyword>
<sequence length="450" mass="50570">MQRDCPGPTARVLPTRPGGPPLDLSPLLEERGRVDPRIYVDPEVYELEQERVFGRSWLFLAHESQLERPGDFITTYMGEDPIIVSRQDDGSVAAFLNQCRHRGMRLTQEDAGHTRVFTCTYHGWTYDRGGRLSSVRDEREIYRCPVDRDRWSAVRVPRVESFHGFVFGTWDEHAPSFRDSLGDAAWYFEPLLDGVGGTEVIGVTKWTVHCNWKFGAEQFASDGYHFGMSHLSALKALMSQVPGAPRTMQEATPPPDGGRQFKNAQGHGALMAALPPNLMRGARLAFEPKANEWLLGPRQDFLVRKYGEARASVFIPASNLFPNVGILPAANALRVWQPKGPEQMEVWSYVIADADAPADVKQAIRLGNQRTFGSTGIFEQDDTHNWTEIQRVLKGRRARREIFNMEMDSGTQQDAEGRFPGTTANRSSSEVAARAFYRRWASLLSTEGAP</sequence>
<protein>
    <recommendedName>
        <fullName evidence="11">Rieske domain-containing protein</fullName>
    </recommendedName>
</protein>
<dbReference type="PANTHER" id="PTHR43756:SF1">
    <property type="entry name" value="3-PHENYLPROPIONATE_CINNAMIC ACID DIOXYGENASE SUBUNIT ALPHA"/>
    <property type="match status" value="1"/>
</dbReference>
<reference evidence="12 13" key="1">
    <citation type="submission" date="2017-06" db="EMBL/GenBank/DDBJ databases">
        <title>Sequencing and comparative analysis of myxobacterial genomes.</title>
        <authorList>
            <person name="Rupp O."/>
            <person name="Goesmann A."/>
            <person name="Sogaard-Andersen L."/>
        </authorList>
    </citation>
    <scope>NUCLEOTIDE SEQUENCE [LARGE SCALE GENOMIC DNA]</scope>
    <source>
        <strain evidence="12 13">DSM 52655</strain>
    </source>
</reference>
<dbReference type="CDD" id="cd08881">
    <property type="entry name" value="RHO_alpha_C_NDO-like"/>
    <property type="match status" value="1"/>
</dbReference>
<dbReference type="InterPro" id="IPR043266">
    <property type="entry name" value="RHO_NdoB-like_C"/>
</dbReference>
<dbReference type="SUPFAM" id="SSF50022">
    <property type="entry name" value="ISP domain"/>
    <property type="match status" value="1"/>
</dbReference>
<dbReference type="InterPro" id="IPR001663">
    <property type="entry name" value="Rng_hydr_dOase-A"/>
</dbReference>
<evidence type="ECO:0000256" key="6">
    <source>
        <dbReference type="ARBA" id="ARBA00023002"/>
    </source>
</evidence>
<evidence type="ECO:0000313" key="13">
    <source>
        <dbReference type="Proteomes" id="UP000217257"/>
    </source>
</evidence>
<feature type="region of interest" description="Disordered" evidence="10">
    <location>
        <begin position="1"/>
        <end position="24"/>
    </location>
</feature>
<organism evidence="12 13">
    <name type="scientific">Cystobacter fuscus</name>
    <dbReference type="NCBI Taxonomy" id="43"/>
    <lineage>
        <taxon>Bacteria</taxon>
        <taxon>Pseudomonadati</taxon>
        <taxon>Myxococcota</taxon>
        <taxon>Myxococcia</taxon>
        <taxon>Myxococcales</taxon>
        <taxon>Cystobacterineae</taxon>
        <taxon>Archangiaceae</taxon>
        <taxon>Cystobacter</taxon>
    </lineage>
</organism>
<dbReference type="GO" id="GO:0005506">
    <property type="term" value="F:iron ion binding"/>
    <property type="evidence" value="ECO:0007669"/>
    <property type="project" value="InterPro"/>
</dbReference>
<keyword evidence="2" id="KW-0001">2Fe-2S</keyword>
<evidence type="ECO:0000256" key="7">
    <source>
        <dbReference type="ARBA" id="ARBA00023004"/>
    </source>
</evidence>
<dbReference type="PROSITE" id="PS51296">
    <property type="entry name" value="RIESKE"/>
    <property type="match status" value="1"/>
</dbReference>
<dbReference type="GO" id="GO:0051537">
    <property type="term" value="F:2 iron, 2 sulfur cluster binding"/>
    <property type="evidence" value="ECO:0007669"/>
    <property type="project" value="UniProtKB-KW"/>
</dbReference>
<keyword evidence="8" id="KW-0411">Iron-sulfur</keyword>
<name>A0A250J4E2_9BACT</name>
<gene>
    <name evidence="12" type="ORF">CYFUS_004269</name>
</gene>
<evidence type="ECO:0000256" key="2">
    <source>
        <dbReference type="ARBA" id="ARBA00022714"/>
    </source>
</evidence>